<dbReference type="EMBL" id="CP011568">
    <property type="protein sequence ID" value="AKJ69418.1"/>
    <property type="molecule type" value="Genomic_DNA"/>
</dbReference>
<name>A0A0G3EQU9_9BURK</name>
<dbReference type="KEGG" id="ptx:ABW99_15540"/>
<dbReference type="PATRIC" id="fig|445709.3.peg.3287"/>
<organism evidence="6 7">
    <name type="scientific">Pandoraea thiooxydans</name>
    <dbReference type="NCBI Taxonomy" id="445709"/>
    <lineage>
        <taxon>Bacteria</taxon>
        <taxon>Pseudomonadati</taxon>
        <taxon>Pseudomonadota</taxon>
        <taxon>Betaproteobacteria</taxon>
        <taxon>Burkholderiales</taxon>
        <taxon>Burkholderiaceae</taxon>
        <taxon>Pandoraea</taxon>
    </lineage>
</organism>
<keyword evidence="7" id="KW-1185">Reference proteome</keyword>
<keyword evidence="2" id="KW-0813">Transport</keyword>
<dbReference type="Gene3D" id="3.40.50.2300">
    <property type="match status" value="2"/>
</dbReference>
<dbReference type="GO" id="GO:0006865">
    <property type="term" value="P:amino acid transport"/>
    <property type="evidence" value="ECO:0007669"/>
    <property type="project" value="UniProtKB-KW"/>
</dbReference>
<keyword evidence="3" id="KW-0732">Signal</keyword>
<dbReference type="STRING" id="445709.ABW99_15540"/>
<dbReference type="AlphaFoldDB" id="A0A0G3EQU9"/>
<gene>
    <name evidence="6" type="ORF">ABW99_15540</name>
</gene>
<dbReference type="PANTHER" id="PTHR47151">
    <property type="entry name" value="LEU/ILE/VAL-BINDING ABC TRANSPORTER SUBUNIT"/>
    <property type="match status" value="1"/>
</dbReference>
<dbReference type="InterPro" id="IPR000709">
    <property type="entry name" value="Leu_Ile_Val-bd"/>
</dbReference>
<evidence type="ECO:0000256" key="4">
    <source>
        <dbReference type="ARBA" id="ARBA00022970"/>
    </source>
</evidence>
<dbReference type="OrthoDB" id="5469508at2"/>
<dbReference type="InterPro" id="IPR028082">
    <property type="entry name" value="Peripla_BP_I"/>
</dbReference>
<evidence type="ECO:0000259" key="5">
    <source>
        <dbReference type="Pfam" id="PF13458"/>
    </source>
</evidence>
<dbReference type="InterPro" id="IPR028081">
    <property type="entry name" value="Leu-bd"/>
</dbReference>
<dbReference type="SUPFAM" id="SSF53822">
    <property type="entry name" value="Periplasmic binding protein-like I"/>
    <property type="match status" value="1"/>
</dbReference>
<dbReference type="PANTHER" id="PTHR47151:SF2">
    <property type="entry name" value="AMINO ACID BINDING PROTEIN"/>
    <property type="match status" value="1"/>
</dbReference>
<protein>
    <submittedName>
        <fullName evidence="6">Branched chain amino acid ABC transporter substrate-binding protein</fullName>
    </submittedName>
</protein>
<dbReference type="RefSeq" id="WP_047215326.1">
    <property type="nucleotide sequence ID" value="NZ_CP011568.3"/>
</dbReference>
<accession>A0A0G3EQU9</accession>
<proteinExistence type="inferred from homology"/>
<comment type="similarity">
    <text evidence="1">Belongs to the leucine-binding protein family.</text>
</comment>
<evidence type="ECO:0000313" key="7">
    <source>
        <dbReference type="Proteomes" id="UP000036700"/>
    </source>
</evidence>
<evidence type="ECO:0000256" key="3">
    <source>
        <dbReference type="ARBA" id="ARBA00022729"/>
    </source>
</evidence>
<dbReference type="CDD" id="cd06342">
    <property type="entry name" value="PBP1_ABC_LIVBP-like"/>
    <property type="match status" value="1"/>
</dbReference>
<reference evidence="7" key="1">
    <citation type="submission" date="2015-06" db="EMBL/GenBank/DDBJ databases">
        <authorList>
            <person name="Lim Y.L."/>
            <person name="Ee R."/>
            <person name="Yong D."/>
            <person name="How K.Y."/>
            <person name="Yin W.F."/>
            <person name="Chan K.G."/>
        </authorList>
    </citation>
    <scope>NUCLEOTIDE SEQUENCE [LARGE SCALE GENOMIC DNA]</scope>
    <source>
        <strain evidence="7">DSM 25325</strain>
    </source>
</reference>
<dbReference type="PRINTS" id="PR00337">
    <property type="entry name" value="LEUILEVALBP"/>
</dbReference>
<keyword evidence="4" id="KW-0029">Amino-acid transport</keyword>
<sequence>MGLAALSWSLLGGSAFAKDVVKIAFIGPLTGGVSSVGLGGRDSADLAVRLRNANPKSKYQYQLVAFDSECKPNIGVQVATQAASDESIVAGVTNFCSAVAMASVDVYHRFHLPIMVWGAVLPDVTYGNNYKEVHRINGTMINQNDVAAKFMTGLGYRKFVIIHDTTDYGNGHDKYFSAALTKDGGKILADIGVSADQQDFTTELTKIRELKPQVVYFGGLTPVGVRIRTQMEKLGIKAQFEGTSGIKSDAYISGVGPALAEGSLSFLEGAPTDKLPGGAYFLAKYNAQKYAEPPEAYGAFAFAATNLIIDAVEKDGPNRNKVRNTLNKTANADTIIGKVTFDDHRQNIVPLITKYVVQDGKWVVWEDSQYAKGQRKLKGL</sequence>
<dbReference type="Proteomes" id="UP000036700">
    <property type="component" value="Chromosome"/>
</dbReference>
<evidence type="ECO:0000313" key="6">
    <source>
        <dbReference type="EMBL" id="AKJ69418.1"/>
    </source>
</evidence>
<dbReference type="Pfam" id="PF13458">
    <property type="entry name" value="Peripla_BP_6"/>
    <property type="match status" value="1"/>
</dbReference>
<feature type="domain" description="Leucine-binding protein" evidence="5">
    <location>
        <begin position="21"/>
        <end position="345"/>
    </location>
</feature>
<evidence type="ECO:0000256" key="1">
    <source>
        <dbReference type="ARBA" id="ARBA00010062"/>
    </source>
</evidence>
<evidence type="ECO:0000256" key="2">
    <source>
        <dbReference type="ARBA" id="ARBA00022448"/>
    </source>
</evidence>